<evidence type="ECO:0000313" key="17">
    <source>
        <dbReference type="EMBL" id="QEG24439.1"/>
    </source>
</evidence>
<dbReference type="Pfam" id="PF06574">
    <property type="entry name" value="FAD_syn"/>
    <property type="match status" value="1"/>
</dbReference>
<dbReference type="GO" id="GO:0006747">
    <property type="term" value="P:FAD biosynthetic process"/>
    <property type="evidence" value="ECO:0007669"/>
    <property type="project" value="UniProtKB-UniRule"/>
</dbReference>
<dbReference type="UniPathway" id="UPA00276">
    <property type="reaction ID" value="UER00406"/>
</dbReference>
<evidence type="ECO:0000256" key="13">
    <source>
        <dbReference type="ARBA" id="ARBA00047880"/>
    </source>
</evidence>
<dbReference type="Proteomes" id="UP000322214">
    <property type="component" value="Chromosome"/>
</dbReference>
<dbReference type="InterPro" id="IPR015865">
    <property type="entry name" value="Riboflavin_kinase_bac/euk"/>
</dbReference>
<name>A0A5B9PFT9_9BACT</name>
<evidence type="ECO:0000256" key="10">
    <source>
        <dbReference type="ARBA" id="ARBA00022827"/>
    </source>
</evidence>
<evidence type="ECO:0000256" key="14">
    <source>
        <dbReference type="ARBA" id="ARBA00049494"/>
    </source>
</evidence>
<evidence type="ECO:0000256" key="9">
    <source>
        <dbReference type="ARBA" id="ARBA00022777"/>
    </source>
</evidence>
<dbReference type="PANTHER" id="PTHR22749:SF6">
    <property type="entry name" value="RIBOFLAVIN KINASE"/>
    <property type="match status" value="1"/>
</dbReference>
<dbReference type="InterPro" id="IPR014729">
    <property type="entry name" value="Rossmann-like_a/b/a_fold"/>
</dbReference>
<dbReference type="NCBIfam" id="NF004160">
    <property type="entry name" value="PRK05627.1-3"/>
    <property type="match status" value="1"/>
</dbReference>
<keyword evidence="6 15" id="KW-0808">Transferase</keyword>
<accession>A0A5B9PFT9</accession>
<dbReference type="NCBIfam" id="NF004162">
    <property type="entry name" value="PRK05627.1-5"/>
    <property type="match status" value="1"/>
</dbReference>
<sequence length="308" mass="34336">MKLYHSLDDFPISDRRSALTIGNFDGVHRGHCVVIDELKRLATKHDAMAVVFTFEPHPVRILKPEAAPPPLTWIDRKAKLLAELGVDAVIAYPTDLSLLSLTYQGFFDQIIKQKVNACAMVEGPNFHFGKGRAGTPEKLAGLCRDNDIELTILDPSIDGGEYISSSRIRNLVRDGNVDKAREMLTRPYRIRGMVTHGAARGRQIGFPTANVDAIDTLIPANGVYAGRATVDRKSHWAAIHIGPNPTFGDRMSKVEVHILDFDQSIYGMPIEVDFISRLRDICEFDSPEKLKSQLNNDIADARKILRTH</sequence>
<dbReference type="SUPFAM" id="SSF52374">
    <property type="entry name" value="Nucleotidylyl transferase"/>
    <property type="match status" value="1"/>
</dbReference>
<evidence type="ECO:0000256" key="1">
    <source>
        <dbReference type="ARBA" id="ARBA00002121"/>
    </source>
</evidence>
<dbReference type="GO" id="GO:0009231">
    <property type="term" value="P:riboflavin biosynthetic process"/>
    <property type="evidence" value="ECO:0007669"/>
    <property type="project" value="InterPro"/>
</dbReference>
<dbReference type="GO" id="GO:0008531">
    <property type="term" value="F:riboflavin kinase activity"/>
    <property type="evidence" value="ECO:0007669"/>
    <property type="project" value="UniProtKB-UniRule"/>
</dbReference>
<dbReference type="GO" id="GO:0003919">
    <property type="term" value="F:FMN adenylyltransferase activity"/>
    <property type="evidence" value="ECO:0007669"/>
    <property type="project" value="UniProtKB-UniRule"/>
</dbReference>
<comment type="catalytic activity">
    <reaction evidence="13 15">
        <text>riboflavin + ATP = FMN + ADP + H(+)</text>
        <dbReference type="Rhea" id="RHEA:14357"/>
        <dbReference type="ChEBI" id="CHEBI:15378"/>
        <dbReference type="ChEBI" id="CHEBI:30616"/>
        <dbReference type="ChEBI" id="CHEBI:57986"/>
        <dbReference type="ChEBI" id="CHEBI:58210"/>
        <dbReference type="ChEBI" id="CHEBI:456216"/>
        <dbReference type="EC" id="2.7.1.26"/>
    </reaction>
</comment>
<keyword evidence="11 15" id="KW-0067">ATP-binding</keyword>
<dbReference type="SMART" id="SM00904">
    <property type="entry name" value="Flavokinase"/>
    <property type="match status" value="1"/>
</dbReference>
<evidence type="ECO:0000256" key="15">
    <source>
        <dbReference type="PIRNR" id="PIRNR004491"/>
    </source>
</evidence>
<comment type="pathway">
    <text evidence="3 15">Cofactor biosynthesis; FMN biosynthesis; FMN from riboflavin (ATP route): step 1/1.</text>
</comment>
<evidence type="ECO:0000256" key="2">
    <source>
        <dbReference type="ARBA" id="ARBA00004726"/>
    </source>
</evidence>
<evidence type="ECO:0000259" key="16">
    <source>
        <dbReference type="SMART" id="SM00904"/>
    </source>
</evidence>
<evidence type="ECO:0000256" key="12">
    <source>
        <dbReference type="ARBA" id="ARBA00023268"/>
    </source>
</evidence>
<keyword evidence="9 15" id="KW-0418">Kinase</keyword>
<dbReference type="GO" id="GO:0005524">
    <property type="term" value="F:ATP binding"/>
    <property type="evidence" value="ECO:0007669"/>
    <property type="project" value="UniProtKB-UniRule"/>
</dbReference>
<protein>
    <recommendedName>
        <fullName evidence="15">Riboflavin biosynthesis protein</fullName>
    </recommendedName>
    <domain>
        <recommendedName>
            <fullName evidence="15">Riboflavin kinase</fullName>
            <ecNumber evidence="15">2.7.1.26</ecNumber>
        </recommendedName>
        <alternativeName>
            <fullName evidence="15">Flavokinase</fullName>
        </alternativeName>
    </domain>
    <domain>
        <recommendedName>
            <fullName evidence="15">FMN adenylyltransferase</fullName>
            <ecNumber evidence="15">2.7.7.2</ecNumber>
        </recommendedName>
        <alternativeName>
            <fullName evidence="15">FAD pyrophosphorylase</fullName>
        </alternativeName>
        <alternativeName>
            <fullName evidence="15">FAD synthase</fullName>
        </alternativeName>
    </domain>
</protein>
<dbReference type="EC" id="2.7.7.2" evidence="15"/>
<organism evidence="17 18">
    <name type="scientific">Mariniblastus fucicola</name>
    <dbReference type="NCBI Taxonomy" id="980251"/>
    <lineage>
        <taxon>Bacteria</taxon>
        <taxon>Pseudomonadati</taxon>
        <taxon>Planctomycetota</taxon>
        <taxon>Planctomycetia</taxon>
        <taxon>Pirellulales</taxon>
        <taxon>Pirellulaceae</taxon>
        <taxon>Mariniblastus</taxon>
    </lineage>
</organism>
<dbReference type="InterPro" id="IPR023465">
    <property type="entry name" value="Riboflavin_kinase_dom_sf"/>
</dbReference>
<comment type="catalytic activity">
    <reaction evidence="14 15">
        <text>FMN + ATP + H(+) = FAD + diphosphate</text>
        <dbReference type="Rhea" id="RHEA:17237"/>
        <dbReference type="ChEBI" id="CHEBI:15378"/>
        <dbReference type="ChEBI" id="CHEBI:30616"/>
        <dbReference type="ChEBI" id="CHEBI:33019"/>
        <dbReference type="ChEBI" id="CHEBI:57692"/>
        <dbReference type="ChEBI" id="CHEBI:58210"/>
        <dbReference type="EC" id="2.7.7.2"/>
    </reaction>
</comment>
<dbReference type="UniPathway" id="UPA00277">
    <property type="reaction ID" value="UER00407"/>
</dbReference>
<dbReference type="PIRSF" id="PIRSF004491">
    <property type="entry name" value="FAD_Synth"/>
    <property type="match status" value="1"/>
</dbReference>
<reference evidence="17 18" key="1">
    <citation type="submission" date="2019-08" db="EMBL/GenBank/DDBJ databases">
        <title>Deep-cultivation of Planctomycetes and their phenomic and genomic characterization uncovers novel biology.</title>
        <authorList>
            <person name="Wiegand S."/>
            <person name="Jogler M."/>
            <person name="Boedeker C."/>
            <person name="Pinto D."/>
            <person name="Vollmers J."/>
            <person name="Rivas-Marin E."/>
            <person name="Kohn T."/>
            <person name="Peeters S.H."/>
            <person name="Heuer A."/>
            <person name="Rast P."/>
            <person name="Oberbeckmann S."/>
            <person name="Bunk B."/>
            <person name="Jeske O."/>
            <person name="Meyerdierks A."/>
            <person name="Storesund J.E."/>
            <person name="Kallscheuer N."/>
            <person name="Luecker S."/>
            <person name="Lage O.M."/>
            <person name="Pohl T."/>
            <person name="Merkel B.J."/>
            <person name="Hornburger P."/>
            <person name="Mueller R.-W."/>
            <person name="Bruemmer F."/>
            <person name="Labrenz M."/>
            <person name="Spormann A.M."/>
            <person name="Op den Camp H."/>
            <person name="Overmann J."/>
            <person name="Amann R."/>
            <person name="Jetten M.S.M."/>
            <person name="Mascher T."/>
            <person name="Medema M.H."/>
            <person name="Devos D.P."/>
            <person name="Kaster A.-K."/>
            <person name="Ovreas L."/>
            <person name="Rohde M."/>
            <person name="Galperin M.Y."/>
            <person name="Jogler C."/>
        </authorList>
    </citation>
    <scope>NUCLEOTIDE SEQUENCE [LARGE SCALE GENOMIC DNA]</scope>
    <source>
        <strain evidence="17 18">FC18</strain>
    </source>
</reference>
<dbReference type="EMBL" id="CP042912">
    <property type="protein sequence ID" value="QEG24439.1"/>
    <property type="molecule type" value="Genomic_DNA"/>
</dbReference>
<evidence type="ECO:0000256" key="8">
    <source>
        <dbReference type="ARBA" id="ARBA00022741"/>
    </source>
</evidence>
<dbReference type="Gene3D" id="3.40.50.620">
    <property type="entry name" value="HUPs"/>
    <property type="match status" value="1"/>
</dbReference>
<comment type="similarity">
    <text evidence="15">Belongs to the ribF family.</text>
</comment>
<dbReference type="SUPFAM" id="SSF82114">
    <property type="entry name" value="Riboflavin kinase-like"/>
    <property type="match status" value="1"/>
</dbReference>
<evidence type="ECO:0000256" key="7">
    <source>
        <dbReference type="ARBA" id="ARBA00022695"/>
    </source>
</evidence>
<feature type="domain" description="Riboflavin kinase" evidence="16">
    <location>
        <begin position="183"/>
        <end position="306"/>
    </location>
</feature>
<evidence type="ECO:0000256" key="4">
    <source>
        <dbReference type="ARBA" id="ARBA00022630"/>
    </source>
</evidence>
<evidence type="ECO:0000313" key="18">
    <source>
        <dbReference type="Proteomes" id="UP000322214"/>
    </source>
</evidence>
<dbReference type="RefSeq" id="WP_075083981.1">
    <property type="nucleotide sequence ID" value="NZ_CP042912.1"/>
</dbReference>
<keyword evidence="12" id="KW-0511">Multifunctional enzyme</keyword>
<dbReference type="NCBIfam" id="TIGR00083">
    <property type="entry name" value="ribF"/>
    <property type="match status" value="1"/>
</dbReference>
<evidence type="ECO:0000256" key="3">
    <source>
        <dbReference type="ARBA" id="ARBA00005201"/>
    </source>
</evidence>
<evidence type="ECO:0000256" key="6">
    <source>
        <dbReference type="ARBA" id="ARBA00022679"/>
    </source>
</evidence>
<dbReference type="InterPro" id="IPR023468">
    <property type="entry name" value="Riboflavin_kinase"/>
</dbReference>
<proteinExistence type="inferred from homology"/>
<dbReference type="FunFam" id="3.40.50.620:FF:000021">
    <property type="entry name" value="Riboflavin biosynthesis protein"/>
    <property type="match status" value="1"/>
</dbReference>
<dbReference type="PANTHER" id="PTHR22749">
    <property type="entry name" value="RIBOFLAVIN KINASE/FMN ADENYLYLTRANSFERASE"/>
    <property type="match status" value="1"/>
</dbReference>
<dbReference type="InterPro" id="IPR002606">
    <property type="entry name" value="Riboflavin_kinase_bac"/>
</dbReference>
<evidence type="ECO:0000256" key="5">
    <source>
        <dbReference type="ARBA" id="ARBA00022643"/>
    </source>
</evidence>
<dbReference type="AlphaFoldDB" id="A0A5B9PFT9"/>
<dbReference type="KEGG" id="mff:MFFC18_43590"/>
<dbReference type="InterPro" id="IPR015864">
    <property type="entry name" value="FAD_synthase"/>
</dbReference>
<dbReference type="EC" id="2.7.1.26" evidence="15"/>
<evidence type="ECO:0000256" key="11">
    <source>
        <dbReference type="ARBA" id="ARBA00022840"/>
    </source>
</evidence>
<keyword evidence="5 15" id="KW-0288">FMN</keyword>
<dbReference type="STRING" id="980251.GCA_001642875_01211"/>
<keyword evidence="4 15" id="KW-0285">Flavoprotein</keyword>
<dbReference type="Pfam" id="PF01687">
    <property type="entry name" value="Flavokinase"/>
    <property type="match status" value="1"/>
</dbReference>
<dbReference type="OrthoDB" id="9803667at2"/>
<gene>
    <name evidence="17" type="primary">ribF</name>
    <name evidence="17" type="ORF">MFFC18_43590</name>
</gene>
<keyword evidence="8 15" id="KW-0547">Nucleotide-binding</keyword>
<dbReference type="CDD" id="cd02064">
    <property type="entry name" value="FAD_synthetase_N"/>
    <property type="match status" value="1"/>
</dbReference>
<dbReference type="GO" id="GO:0009398">
    <property type="term" value="P:FMN biosynthetic process"/>
    <property type="evidence" value="ECO:0007669"/>
    <property type="project" value="UniProtKB-UniRule"/>
</dbReference>
<comment type="pathway">
    <text evidence="2 15">Cofactor biosynthesis; FAD biosynthesis; FAD from FMN: step 1/1.</text>
</comment>
<dbReference type="FunFam" id="2.40.30.30:FF:000003">
    <property type="entry name" value="Riboflavin biosynthesis protein"/>
    <property type="match status" value="1"/>
</dbReference>
<comment type="function">
    <text evidence="1">Catalyzes the phosphorylation of riboflavin to FMN followed by the adenylation of FMN to FAD.</text>
</comment>
<keyword evidence="10 15" id="KW-0274">FAD</keyword>
<keyword evidence="18" id="KW-1185">Reference proteome</keyword>
<dbReference type="Gene3D" id="2.40.30.30">
    <property type="entry name" value="Riboflavin kinase-like"/>
    <property type="match status" value="1"/>
</dbReference>
<keyword evidence="7 15" id="KW-0548">Nucleotidyltransferase</keyword>